<reference evidence="3 5" key="3">
    <citation type="submission" date="2019-03" db="EMBL/GenBank/DDBJ databases">
        <authorList>
            <consortium name="Pathogen Informatics"/>
        </authorList>
    </citation>
    <scope>NUCLEOTIDE SEQUENCE [LARGE SCALE GENOMIC DNA]</scope>
    <source>
        <strain evidence="3 5">NCTC12282</strain>
    </source>
</reference>
<dbReference type="STRING" id="1111728.GCA_000427805_00639"/>
<evidence type="ECO:0000259" key="1">
    <source>
        <dbReference type="Pfam" id="PF12706"/>
    </source>
</evidence>
<dbReference type="EMBL" id="CAADJA010000002">
    <property type="protein sequence ID" value="VFS53105.1"/>
    <property type="molecule type" value="Genomic_DNA"/>
</dbReference>
<dbReference type="InterPro" id="IPR036866">
    <property type="entry name" value="RibonucZ/Hydroxyglut_hydro"/>
</dbReference>
<feature type="domain" description="Metallo-beta-lactamase" evidence="1">
    <location>
        <begin position="62"/>
        <end position="227"/>
    </location>
</feature>
<dbReference type="Pfam" id="PF12706">
    <property type="entry name" value="Lactamase_B_2"/>
    <property type="match status" value="1"/>
</dbReference>
<reference evidence="4" key="2">
    <citation type="submission" date="2017-09" db="EMBL/GenBank/DDBJ databases">
        <title>FDA dAtabase for Regulatory Grade micrObial Sequences (FDA-ARGOS): Supporting development and validation of Infectious Disease Dx tests.</title>
        <authorList>
            <person name="Minogue T."/>
            <person name="Wolcott M."/>
            <person name="Wasieloski L."/>
            <person name="Aguilar W."/>
            <person name="Moore D."/>
            <person name="Tallon L."/>
            <person name="Sadzewicz L."/>
            <person name="Ott S."/>
            <person name="Zhao X."/>
            <person name="Nagaraj S."/>
            <person name="Vavikolanu K."/>
            <person name="Aluvathingal J."/>
            <person name="Nadendla S."/>
            <person name="Sichtig H."/>
        </authorList>
    </citation>
    <scope>NUCLEOTIDE SEQUENCE [LARGE SCALE GENOMIC DNA]</scope>
    <source>
        <strain evidence="4">FDAARGOS_387</strain>
    </source>
</reference>
<dbReference type="RefSeq" id="WP_029096219.1">
    <property type="nucleotide sequence ID" value="NZ_CAADJA010000002.1"/>
</dbReference>
<sequence length="273" mass="30956">MKLHFLGSSASEGIPNPYCKCEICERARTVKGKNIRTRSAAVIDDVMQIDMSPEFSYQVMRDNVDVTQIKDLLFTHTHPDHFNVGDLFSRMEGYGFEITHPLEVYGNDIAINGCLDVLPGYSKQRFKFNCLIPFVTVETSSGAKVTPLLANHAKWEFCYIYFIEKEGKTMLYGHDSGWFPELTWQWLQGKKLDLTVLECTYGYNQNARSDGHMSIETVLATQEKLKANGIYHSASQLVVSHLSHSSGFMHEDLVSIFEPHSIEVAYDGLIKLI</sequence>
<reference evidence="2" key="1">
    <citation type="submission" date="2017-09" db="EMBL/GenBank/DDBJ databases">
        <title>FDA dAtabase for Regulatory Grade micrObial Sequences (FDA-ARGOS): Supporting development and validation of Infectious Disease Dx tests.</title>
        <authorList>
            <person name="Minogue T."/>
            <person name="Wolcott M."/>
            <person name="Wasieloski L."/>
            <person name="Aguilar W."/>
            <person name="Moore D."/>
            <person name="Tallon L.J."/>
            <person name="Sadzewicz L."/>
            <person name="Ott S."/>
            <person name="Zhao X."/>
            <person name="Nagaraj S."/>
            <person name="Vavikolanu K."/>
            <person name="Aluvathingal J."/>
            <person name="Nadendla S."/>
            <person name="Sichtig H."/>
        </authorList>
    </citation>
    <scope>NUCLEOTIDE SEQUENCE</scope>
    <source>
        <strain evidence="2">FDAARGOS_387</strain>
    </source>
</reference>
<organism evidence="2 4">
    <name type="scientific">Budvicia aquatica</name>
    <dbReference type="NCBI Taxonomy" id="82979"/>
    <lineage>
        <taxon>Bacteria</taxon>
        <taxon>Pseudomonadati</taxon>
        <taxon>Pseudomonadota</taxon>
        <taxon>Gammaproteobacteria</taxon>
        <taxon>Enterobacterales</taxon>
        <taxon>Budviciaceae</taxon>
        <taxon>Budvicia</taxon>
    </lineage>
</organism>
<dbReference type="InterPro" id="IPR001279">
    <property type="entry name" value="Metallo-B-lactamas"/>
</dbReference>
<dbReference type="Proteomes" id="UP000373449">
    <property type="component" value="Unassembled WGS sequence"/>
</dbReference>
<dbReference type="OrthoDB" id="9803916at2"/>
<dbReference type="AlphaFoldDB" id="A0A2C6CZU9"/>
<keyword evidence="4" id="KW-1185">Reference proteome</keyword>
<dbReference type="PANTHER" id="PTHR42663:SF6">
    <property type="entry name" value="HYDROLASE C777.06C-RELATED"/>
    <property type="match status" value="1"/>
</dbReference>
<dbReference type="Proteomes" id="UP000224974">
    <property type="component" value="Unassembled WGS sequence"/>
</dbReference>
<gene>
    <name evidence="3" type="primary">phnP</name>
    <name evidence="2" type="ORF">CRN84_24305</name>
    <name evidence="3" type="ORF">NCTC12282_06317</name>
</gene>
<accession>A0A2C6CZU9</accession>
<dbReference type="Gene3D" id="3.60.15.10">
    <property type="entry name" value="Ribonuclease Z/Hydroxyacylglutathione hydrolase-like"/>
    <property type="match status" value="1"/>
</dbReference>
<dbReference type="SUPFAM" id="SSF56281">
    <property type="entry name" value="Metallo-hydrolase/oxidoreductase"/>
    <property type="match status" value="1"/>
</dbReference>
<dbReference type="EMBL" id="PDDX01000001">
    <property type="protein sequence ID" value="PHI32219.1"/>
    <property type="molecule type" value="Genomic_DNA"/>
</dbReference>
<dbReference type="GO" id="GO:0016829">
    <property type="term" value="F:lyase activity"/>
    <property type="evidence" value="ECO:0007669"/>
    <property type="project" value="UniProtKB-KW"/>
</dbReference>
<keyword evidence="2" id="KW-0456">Lyase</keyword>
<evidence type="ECO:0000313" key="3">
    <source>
        <dbReference type="EMBL" id="VFS53105.1"/>
    </source>
</evidence>
<evidence type="ECO:0000313" key="2">
    <source>
        <dbReference type="EMBL" id="PHI32219.1"/>
    </source>
</evidence>
<name>A0A2C6CZU9_9GAMM</name>
<evidence type="ECO:0000313" key="4">
    <source>
        <dbReference type="Proteomes" id="UP000224974"/>
    </source>
</evidence>
<evidence type="ECO:0000313" key="5">
    <source>
        <dbReference type="Proteomes" id="UP000373449"/>
    </source>
</evidence>
<dbReference type="PANTHER" id="PTHR42663">
    <property type="entry name" value="HYDROLASE C777.06C-RELATED-RELATED"/>
    <property type="match status" value="1"/>
</dbReference>
<proteinExistence type="predicted"/>
<protein>
    <submittedName>
        <fullName evidence="2 3">Carbon-phosphorus lyase</fullName>
    </submittedName>
</protein>